<feature type="transmembrane region" description="Helical" evidence="2">
    <location>
        <begin position="6"/>
        <end position="24"/>
    </location>
</feature>
<proteinExistence type="predicted"/>
<evidence type="ECO:0000313" key="3">
    <source>
        <dbReference type="EMBL" id="KAF2826726.1"/>
    </source>
</evidence>
<accession>A0A6A7A0V6</accession>
<evidence type="ECO:0000313" key="4">
    <source>
        <dbReference type="Proteomes" id="UP000799424"/>
    </source>
</evidence>
<evidence type="ECO:0000256" key="2">
    <source>
        <dbReference type="SAM" id="Phobius"/>
    </source>
</evidence>
<keyword evidence="2" id="KW-0472">Membrane</keyword>
<dbReference type="OrthoDB" id="3751678at2759"/>
<protein>
    <submittedName>
        <fullName evidence="3">Uncharacterized protein</fullName>
    </submittedName>
</protein>
<organism evidence="3 4">
    <name type="scientific">Ophiobolus disseminans</name>
    <dbReference type="NCBI Taxonomy" id="1469910"/>
    <lineage>
        <taxon>Eukaryota</taxon>
        <taxon>Fungi</taxon>
        <taxon>Dikarya</taxon>
        <taxon>Ascomycota</taxon>
        <taxon>Pezizomycotina</taxon>
        <taxon>Dothideomycetes</taxon>
        <taxon>Pleosporomycetidae</taxon>
        <taxon>Pleosporales</taxon>
        <taxon>Pleosporineae</taxon>
        <taxon>Phaeosphaeriaceae</taxon>
        <taxon>Ophiobolus</taxon>
    </lineage>
</organism>
<keyword evidence="2" id="KW-1133">Transmembrane helix</keyword>
<dbReference type="AlphaFoldDB" id="A0A6A7A0V6"/>
<name>A0A6A7A0V6_9PLEO</name>
<keyword evidence="4" id="KW-1185">Reference proteome</keyword>
<dbReference type="EMBL" id="MU006225">
    <property type="protein sequence ID" value="KAF2826726.1"/>
    <property type="molecule type" value="Genomic_DNA"/>
</dbReference>
<feature type="region of interest" description="Disordered" evidence="1">
    <location>
        <begin position="29"/>
        <end position="79"/>
    </location>
</feature>
<gene>
    <name evidence="3" type="ORF">CC86DRAFT_19989</name>
</gene>
<sequence length="79" mass="8756">MRHPVAPTVIAVLLGFLVFMLVWARWRGDGHHEGNPQNDPSKNSGQKPQSSRRHSSSFDREEIYGDGASEGCQDEHIGA</sequence>
<dbReference type="Proteomes" id="UP000799424">
    <property type="component" value="Unassembled WGS sequence"/>
</dbReference>
<feature type="compositionally biased region" description="Polar residues" evidence="1">
    <location>
        <begin position="35"/>
        <end position="49"/>
    </location>
</feature>
<reference evidence="3" key="1">
    <citation type="journal article" date="2020" name="Stud. Mycol.">
        <title>101 Dothideomycetes genomes: a test case for predicting lifestyles and emergence of pathogens.</title>
        <authorList>
            <person name="Haridas S."/>
            <person name="Albert R."/>
            <person name="Binder M."/>
            <person name="Bloem J."/>
            <person name="Labutti K."/>
            <person name="Salamov A."/>
            <person name="Andreopoulos B."/>
            <person name="Baker S."/>
            <person name="Barry K."/>
            <person name="Bills G."/>
            <person name="Bluhm B."/>
            <person name="Cannon C."/>
            <person name="Castanera R."/>
            <person name="Culley D."/>
            <person name="Daum C."/>
            <person name="Ezra D."/>
            <person name="Gonzalez J."/>
            <person name="Henrissat B."/>
            <person name="Kuo A."/>
            <person name="Liang C."/>
            <person name="Lipzen A."/>
            <person name="Lutzoni F."/>
            <person name="Magnuson J."/>
            <person name="Mondo S."/>
            <person name="Nolan M."/>
            <person name="Ohm R."/>
            <person name="Pangilinan J."/>
            <person name="Park H.-J."/>
            <person name="Ramirez L."/>
            <person name="Alfaro M."/>
            <person name="Sun H."/>
            <person name="Tritt A."/>
            <person name="Yoshinaga Y."/>
            <person name="Zwiers L.-H."/>
            <person name="Turgeon B."/>
            <person name="Goodwin S."/>
            <person name="Spatafora J."/>
            <person name="Crous P."/>
            <person name="Grigoriev I."/>
        </authorList>
    </citation>
    <scope>NUCLEOTIDE SEQUENCE</scope>
    <source>
        <strain evidence="3">CBS 113818</strain>
    </source>
</reference>
<evidence type="ECO:0000256" key="1">
    <source>
        <dbReference type="SAM" id="MobiDB-lite"/>
    </source>
</evidence>
<keyword evidence="2" id="KW-0812">Transmembrane</keyword>